<evidence type="ECO:0000256" key="3">
    <source>
        <dbReference type="ARBA" id="ARBA00024247"/>
    </source>
</evidence>
<name>A0A8J3DYN5_9BACL</name>
<dbReference type="EMBL" id="BMIR01000018">
    <property type="protein sequence ID" value="GGE50494.1"/>
    <property type="molecule type" value="Genomic_DNA"/>
</dbReference>
<organism evidence="4 5">
    <name type="scientific">Pullulanibacillus camelliae</name>
    <dbReference type="NCBI Taxonomy" id="1707096"/>
    <lineage>
        <taxon>Bacteria</taxon>
        <taxon>Bacillati</taxon>
        <taxon>Bacillota</taxon>
        <taxon>Bacilli</taxon>
        <taxon>Bacillales</taxon>
        <taxon>Sporolactobacillaceae</taxon>
        <taxon>Pullulanibacillus</taxon>
    </lineage>
</organism>
<dbReference type="UniPathway" id="UPA00344"/>
<keyword evidence="5" id="KW-1185">Reference proteome</keyword>
<dbReference type="InterPro" id="IPR012675">
    <property type="entry name" value="Beta-grasp_dom_sf"/>
</dbReference>
<comment type="similarity">
    <text evidence="2">Belongs to the MoaD family.</text>
</comment>
<dbReference type="AlphaFoldDB" id="A0A8J3DYN5"/>
<dbReference type="GO" id="GO:1990133">
    <property type="term" value="C:molybdopterin adenylyltransferase complex"/>
    <property type="evidence" value="ECO:0007669"/>
    <property type="project" value="TreeGrafter"/>
</dbReference>
<dbReference type="Gene3D" id="3.10.20.30">
    <property type="match status" value="1"/>
</dbReference>
<dbReference type="NCBIfam" id="TIGR01682">
    <property type="entry name" value="moaD"/>
    <property type="match status" value="1"/>
</dbReference>
<dbReference type="GO" id="GO:0006777">
    <property type="term" value="P:Mo-molybdopterin cofactor biosynthetic process"/>
    <property type="evidence" value="ECO:0007669"/>
    <property type="project" value="InterPro"/>
</dbReference>
<evidence type="ECO:0000256" key="1">
    <source>
        <dbReference type="ARBA" id="ARBA00022741"/>
    </source>
</evidence>
<gene>
    <name evidence="4" type="primary">moaD</name>
    <name evidence="4" type="ORF">GCM10011391_31580</name>
</gene>
<sequence>MIKVLCFAYLKEKVGNDRLVLEDASLTVDELLCKLEKEYAIDTKTIMVAINEEYAIKEDVIHAGDTVALIPPVSGG</sequence>
<dbReference type="SUPFAM" id="SSF54285">
    <property type="entry name" value="MoaD/ThiS"/>
    <property type="match status" value="1"/>
</dbReference>
<evidence type="ECO:0000313" key="4">
    <source>
        <dbReference type="EMBL" id="GGE50494.1"/>
    </source>
</evidence>
<dbReference type="PANTHER" id="PTHR33359:SF1">
    <property type="entry name" value="MOLYBDOPTERIN SYNTHASE SULFUR CARRIER SUBUNIT"/>
    <property type="match status" value="1"/>
</dbReference>
<dbReference type="Pfam" id="PF02597">
    <property type="entry name" value="ThiS"/>
    <property type="match status" value="1"/>
</dbReference>
<accession>A0A8J3DYN5</accession>
<dbReference type="InterPro" id="IPR044672">
    <property type="entry name" value="MOCS2A"/>
</dbReference>
<evidence type="ECO:0000256" key="2">
    <source>
        <dbReference type="ARBA" id="ARBA00024200"/>
    </source>
</evidence>
<dbReference type="InterPro" id="IPR016155">
    <property type="entry name" value="Mopterin_synth/thiamin_S_b"/>
</dbReference>
<dbReference type="GO" id="GO:0000166">
    <property type="term" value="F:nucleotide binding"/>
    <property type="evidence" value="ECO:0007669"/>
    <property type="project" value="UniProtKB-KW"/>
</dbReference>
<reference evidence="4" key="2">
    <citation type="submission" date="2020-09" db="EMBL/GenBank/DDBJ databases">
        <authorList>
            <person name="Sun Q."/>
            <person name="Zhou Y."/>
        </authorList>
    </citation>
    <scope>NUCLEOTIDE SEQUENCE</scope>
    <source>
        <strain evidence="4">CGMCC 1.15371</strain>
    </source>
</reference>
<dbReference type="PANTHER" id="PTHR33359">
    <property type="entry name" value="MOLYBDOPTERIN SYNTHASE SULFUR CARRIER SUBUNIT"/>
    <property type="match status" value="1"/>
</dbReference>
<keyword evidence="1" id="KW-0547">Nucleotide-binding</keyword>
<proteinExistence type="inferred from homology"/>
<reference evidence="4" key="1">
    <citation type="journal article" date="2014" name="Int. J. Syst. Evol. Microbiol.">
        <title>Complete genome sequence of Corynebacterium casei LMG S-19264T (=DSM 44701T), isolated from a smear-ripened cheese.</title>
        <authorList>
            <consortium name="US DOE Joint Genome Institute (JGI-PGF)"/>
            <person name="Walter F."/>
            <person name="Albersmeier A."/>
            <person name="Kalinowski J."/>
            <person name="Ruckert C."/>
        </authorList>
    </citation>
    <scope>NUCLEOTIDE SEQUENCE</scope>
    <source>
        <strain evidence="4">CGMCC 1.15371</strain>
    </source>
</reference>
<dbReference type="Proteomes" id="UP000628775">
    <property type="component" value="Unassembled WGS sequence"/>
</dbReference>
<dbReference type="CDD" id="cd00754">
    <property type="entry name" value="Ubl_MoaD"/>
    <property type="match status" value="1"/>
</dbReference>
<comment type="caution">
    <text evidence="4">The sequence shown here is derived from an EMBL/GenBank/DDBJ whole genome shotgun (WGS) entry which is preliminary data.</text>
</comment>
<dbReference type="InterPro" id="IPR003749">
    <property type="entry name" value="ThiS/MoaD-like"/>
</dbReference>
<protein>
    <recommendedName>
        <fullName evidence="3">Molybdopterin synthase sulfur carrier subunit</fullName>
    </recommendedName>
</protein>
<dbReference type="RefSeq" id="WP_188696425.1">
    <property type="nucleotide sequence ID" value="NZ_BMIR01000018.1"/>
</dbReference>
<evidence type="ECO:0000313" key="5">
    <source>
        <dbReference type="Proteomes" id="UP000628775"/>
    </source>
</evidence>